<name>A0A0P6WDW3_9HYPH</name>
<keyword evidence="4 6" id="KW-1133">Transmembrane helix</keyword>
<gene>
    <name evidence="7" type="ORF">ABB55_22545</name>
</gene>
<reference evidence="7 8" key="2">
    <citation type="submission" date="2015-10" db="EMBL/GenBank/DDBJ databases">
        <title>Draft Genome Sequence of Prosthecomicrobium hirschii ATCC 27832.</title>
        <authorList>
            <person name="Daniel J."/>
            <person name="Givan S.A."/>
            <person name="Brun Y.V."/>
            <person name="Brown P.J."/>
        </authorList>
    </citation>
    <scope>NUCLEOTIDE SEQUENCE [LARGE SCALE GENOMIC DNA]</scope>
    <source>
        <strain evidence="7 8">16</strain>
    </source>
</reference>
<dbReference type="GO" id="GO:0015658">
    <property type="term" value="F:branched-chain amino acid transmembrane transporter activity"/>
    <property type="evidence" value="ECO:0007669"/>
    <property type="project" value="InterPro"/>
</dbReference>
<feature type="transmembrane region" description="Helical" evidence="6">
    <location>
        <begin position="414"/>
        <end position="433"/>
    </location>
</feature>
<feature type="transmembrane region" description="Helical" evidence="6">
    <location>
        <begin position="312"/>
        <end position="333"/>
    </location>
</feature>
<dbReference type="PANTHER" id="PTHR30482">
    <property type="entry name" value="HIGH-AFFINITY BRANCHED-CHAIN AMINO ACID TRANSPORT SYSTEM PERMEASE"/>
    <property type="match status" value="1"/>
</dbReference>
<feature type="transmembrane region" description="Helical" evidence="6">
    <location>
        <begin position="191"/>
        <end position="211"/>
    </location>
</feature>
<keyword evidence="3 6" id="KW-0812">Transmembrane</keyword>
<dbReference type="CDD" id="cd06582">
    <property type="entry name" value="TM_PBP1_LivH_like"/>
    <property type="match status" value="1"/>
</dbReference>
<evidence type="ECO:0000313" key="8">
    <source>
        <dbReference type="Proteomes" id="UP000048984"/>
    </source>
</evidence>
<evidence type="ECO:0000256" key="5">
    <source>
        <dbReference type="ARBA" id="ARBA00023136"/>
    </source>
</evidence>
<comment type="subcellular location">
    <subcellularLocation>
        <location evidence="1">Cell membrane</location>
        <topology evidence="1">Multi-pass membrane protein</topology>
    </subcellularLocation>
</comment>
<evidence type="ECO:0000256" key="4">
    <source>
        <dbReference type="ARBA" id="ARBA00022989"/>
    </source>
</evidence>
<keyword evidence="8" id="KW-1185">Reference proteome</keyword>
<reference evidence="7 8" key="1">
    <citation type="submission" date="2015-09" db="EMBL/GenBank/DDBJ databases">
        <authorList>
            <person name="Jackson K.R."/>
            <person name="Lunt B.L."/>
            <person name="Fisher J.N.B."/>
            <person name="Gardner A.V."/>
            <person name="Bailey M.E."/>
            <person name="Deus L.M."/>
            <person name="Earl A.S."/>
            <person name="Gibby P.D."/>
            <person name="Hartmann K.A."/>
            <person name="Liu J.E."/>
            <person name="Manci A.M."/>
            <person name="Nielsen D.A."/>
            <person name="Solomon M.B."/>
            <person name="Breakwell D.P."/>
            <person name="Burnett S.H."/>
            <person name="Grose J.H."/>
        </authorList>
    </citation>
    <scope>NUCLEOTIDE SEQUENCE [LARGE SCALE GENOMIC DNA]</scope>
    <source>
        <strain evidence="7 8">16</strain>
    </source>
</reference>
<dbReference type="Pfam" id="PF02653">
    <property type="entry name" value="BPD_transp_2"/>
    <property type="match status" value="2"/>
</dbReference>
<sequence length="607" mass="62894">MTSFLDHTINGLVVGNIYALLAVGLALIFGVSRLINFAHGSVYVVGAYVGLIAVAHLKLPLPLTILAVVVGTGALGILIERVGLRPLAHSVRIAPLLATIGISFVIDQLIQLTFSPDPQALPSLVPDWRFTVGGVTVGALDLVIAGIGVTSAALLYGFLTFTRLGWAVRATAQDRDAARQMGVDVDAVNRAVFAIASALGGLSGLLVGMYYNYISPAMSFQATLKGIVAEVVGGVGNVPGAVVGSLLLGLTESYGIALLGTTYRNLFAFVLLVLILVLKPNGLFASNRQLPPEPMTGTFVAPSRPLKLPASALAGLTVAAFALPLVVTTPYVLQTLSNAWLYAMLGLSLTLVAGTVGQVSLGHAALLAIGGYVSALLAVDLGLPVMLAILAAGLATGAIGTVLVSPAFRLRGHYVSIATLAIGEIVGLVILNWESVTRGPIGVSGIPPIEIAGIPLYSAAATYWFTLAVMVVLALLQAKLLASHLGRTLRAIREDDVAARSHGIALSRYKAIAFGFGGFAAGISGAITAHLYSYINHETFNAQISILALTIVILGGMGNVLGAIVGSVALIGLPELFRITAEYRILIYGIALLLLVRFRPQGLLGTV</sequence>
<dbReference type="STRING" id="665126.ABB55_22545"/>
<evidence type="ECO:0000256" key="3">
    <source>
        <dbReference type="ARBA" id="ARBA00022692"/>
    </source>
</evidence>
<feature type="transmembrane region" description="Helical" evidence="6">
    <location>
        <begin position="130"/>
        <end position="159"/>
    </location>
</feature>
<feature type="transmembrane region" description="Helical" evidence="6">
    <location>
        <begin position="544"/>
        <end position="573"/>
    </location>
</feature>
<evidence type="ECO:0000313" key="7">
    <source>
        <dbReference type="EMBL" id="KPL54661.1"/>
    </source>
</evidence>
<feature type="transmembrane region" description="Helical" evidence="6">
    <location>
        <begin position="585"/>
        <end position="604"/>
    </location>
</feature>
<dbReference type="GO" id="GO:0005886">
    <property type="term" value="C:plasma membrane"/>
    <property type="evidence" value="ECO:0007669"/>
    <property type="project" value="UniProtKB-SubCell"/>
</dbReference>
<keyword evidence="5 6" id="KW-0472">Membrane</keyword>
<feature type="transmembrane region" description="Helical" evidence="6">
    <location>
        <begin position="254"/>
        <end position="278"/>
    </location>
</feature>
<feature type="transmembrane region" description="Helical" evidence="6">
    <location>
        <begin position="453"/>
        <end position="476"/>
    </location>
</feature>
<feature type="transmembrane region" description="Helical" evidence="6">
    <location>
        <begin position="61"/>
        <end position="79"/>
    </location>
</feature>
<dbReference type="InterPro" id="IPR043428">
    <property type="entry name" value="LivM-like"/>
</dbReference>
<dbReference type="RefSeq" id="WP_054360827.1">
    <property type="nucleotide sequence ID" value="NZ_LJYW01000001.1"/>
</dbReference>
<comment type="caution">
    <text evidence="7">The sequence shown here is derived from an EMBL/GenBank/DDBJ whole genome shotgun (WGS) entry which is preliminary data.</text>
</comment>
<feature type="transmembrane region" description="Helical" evidence="6">
    <location>
        <begin position="12"/>
        <end position="30"/>
    </location>
</feature>
<dbReference type="AlphaFoldDB" id="A0A0P6WDW3"/>
<feature type="transmembrane region" description="Helical" evidence="6">
    <location>
        <begin position="511"/>
        <end position="532"/>
    </location>
</feature>
<organism evidence="7 8">
    <name type="scientific">Prosthecodimorpha hirschii</name>
    <dbReference type="NCBI Taxonomy" id="665126"/>
    <lineage>
        <taxon>Bacteria</taxon>
        <taxon>Pseudomonadati</taxon>
        <taxon>Pseudomonadota</taxon>
        <taxon>Alphaproteobacteria</taxon>
        <taxon>Hyphomicrobiales</taxon>
        <taxon>Ancalomicrobiaceae</taxon>
        <taxon>Prosthecodimorpha</taxon>
    </lineage>
</organism>
<accession>A0A0P6WDW3</accession>
<dbReference type="EMBL" id="LJYW01000001">
    <property type="protein sequence ID" value="KPL54661.1"/>
    <property type="molecule type" value="Genomic_DNA"/>
</dbReference>
<dbReference type="Proteomes" id="UP000048984">
    <property type="component" value="Unassembled WGS sequence"/>
</dbReference>
<dbReference type="PANTHER" id="PTHR30482:SF20">
    <property type="entry name" value="HIGH-AFFINITY BRANCHED-CHAIN AMINO ACID TRANSPORT SYSTEM PERMEASE PROTEIN LIVM"/>
    <property type="match status" value="1"/>
</dbReference>
<keyword evidence="2" id="KW-1003">Cell membrane</keyword>
<feature type="transmembrane region" description="Helical" evidence="6">
    <location>
        <begin position="37"/>
        <end position="55"/>
    </location>
</feature>
<dbReference type="InterPro" id="IPR001851">
    <property type="entry name" value="ABC_transp_permease"/>
</dbReference>
<proteinExistence type="predicted"/>
<feature type="transmembrane region" description="Helical" evidence="6">
    <location>
        <begin position="385"/>
        <end position="407"/>
    </location>
</feature>
<evidence type="ECO:0000256" key="6">
    <source>
        <dbReference type="SAM" id="Phobius"/>
    </source>
</evidence>
<dbReference type="CDD" id="cd06581">
    <property type="entry name" value="TM_PBP1_LivM_like"/>
    <property type="match status" value="1"/>
</dbReference>
<evidence type="ECO:0000256" key="2">
    <source>
        <dbReference type="ARBA" id="ARBA00022475"/>
    </source>
</evidence>
<protein>
    <submittedName>
        <fullName evidence="7">ABC transporter permease</fullName>
    </submittedName>
</protein>
<evidence type="ECO:0000256" key="1">
    <source>
        <dbReference type="ARBA" id="ARBA00004651"/>
    </source>
</evidence>
<feature type="transmembrane region" description="Helical" evidence="6">
    <location>
        <begin position="339"/>
        <end position="356"/>
    </location>
</feature>
<feature type="transmembrane region" description="Helical" evidence="6">
    <location>
        <begin position="91"/>
        <end position="110"/>
    </location>
</feature>